<dbReference type="Gene3D" id="3.30.930.10">
    <property type="entry name" value="Bira Bifunctional Protein, Domain 2"/>
    <property type="match status" value="1"/>
</dbReference>
<dbReference type="GO" id="GO:0004824">
    <property type="term" value="F:lysine-tRNA ligase activity"/>
    <property type="evidence" value="ECO:0007669"/>
    <property type="project" value="InterPro"/>
</dbReference>
<comment type="caution">
    <text evidence="5">The sequence shown here is derived from an EMBL/GenBank/DDBJ whole genome shotgun (WGS) entry which is preliminary data.</text>
</comment>
<dbReference type="Proteomes" id="UP000034344">
    <property type="component" value="Unassembled WGS sequence"/>
</dbReference>
<evidence type="ECO:0000313" key="5">
    <source>
        <dbReference type="EMBL" id="KKQ02105.1"/>
    </source>
</evidence>
<keyword evidence="2" id="KW-0547">Nucleotide-binding</keyword>
<dbReference type="PROSITE" id="PS50862">
    <property type="entry name" value="AA_TRNA_LIGASE_II"/>
    <property type="match status" value="1"/>
</dbReference>
<dbReference type="InterPro" id="IPR045864">
    <property type="entry name" value="aa-tRNA-synth_II/BPL/LPL"/>
</dbReference>
<proteinExistence type="predicted"/>
<dbReference type="InterPro" id="IPR018149">
    <property type="entry name" value="Lys-tRNA-synth_II_C"/>
</dbReference>
<protein>
    <recommendedName>
        <fullName evidence="4">Aminoacyl-transfer RNA synthetases class-II family profile domain-containing protein</fullName>
    </recommendedName>
</protein>
<keyword evidence="1" id="KW-0436">Ligase</keyword>
<dbReference type="Pfam" id="PF00152">
    <property type="entry name" value="tRNA-synt_2"/>
    <property type="match status" value="1"/>
</dbReference>
<accession>A0A0G0ELZ4</accession>
<dbReference type="InterPro" id="IPR006195">
    <property type="entry name" value="aa-tRNA-synth_II"/>
</dbReference>
<evidence type="ECO:0000256" key="1">
    <source>
        <dbReference type="ARBA" id="ARBA00022598"/>
    </source>
</evidence>
<dbReference type="GO" id="GO:0006430">
    <property type="term" value="P:lysyl-tRNA aminoacylation"/>
    <property type="evidence" value="ECO:0007669"/>
    <property type="project" value="InterPro"/>
</dbReference>
<dbReference type="GO" id="GO:0000049">
    <property type="term" value="F:tRNA binding"/>
    <property type="evidence" value="ECO:0007669"/>
    <property type="project" value="TreeGrafter"/>
</dbReference>
<dbReference type="InterPro" id="IPR004364">
    <property type="entry name" value="Aa-tRNA-synt_II"/>
</dbReference>
<gene>
    <name evidence="5" type="ORF">US11_C0001G0064</name>
</gene>
<sequence length="332" mass="38429">MDIHINKNNIGYYSTYLTVEKAIQQYLQQNGYLKIDLPVLSPTLVPESYLEVFETEFKYLNNREKLYLTPSPELFLKRLLVSGIGNCYYLGKAFRNSDPNATLHSFEFTMLEFYKLKADYMDIAEEVLNMLRHIAAIIKKSKITYQNQTISLDKWEKISVAQAFDKYADISEAELFDKELFLKKAKIKGFRTSGYTYEDIFSQIYTQEIEVNLGMNGYPTLIYDYPKEFAALAKLNPDGKTSQRFEFYMAGVEIGDCYSELTDWQEQEKRFSEEAGKRTKSGKIEHPIDKGFIKALQYGLDDCAGIAIGFERLSMIFANVTSIDRLKLITIR</sequence>
<organism evidence="5 6">
    <name type="scientific">Candidatus Roizmanbacteria bacterium GW2011_GWA2_36_23</name>
    <dbReference type="NCBI Taxonomy" id="1618480"/>
    <lineage>
        <taxon>Bacteria</taxon>
        <taxon>Candidatus Roizmaniibacteriota</taxon>
    </lineage>
</organism>
<dbReference type="GO" id="GO:0005524">
    <property type="term" value="F:ATP binding"/>
    <property type="evidence" value="ECO:0007669"/>
    <property type="project" value="UniProtKB-KW"/>
</dbReference>
<dbReference type="GO" id="GO:0005829">
    <property type="term" value="C:cytosol"/>
    <property type="evidence" value="ECO:0007669"/>
    <property type="project" value="TreeGrafter"/>
</dbReference>
<keyword evidence="3" id="KW-0067">ATP-binding</keyword>
<reference evidence="5 6" key="1">
    <citation type="journal article" date="2015" name="Nature">
        <title>rRNA introns, odd ribosomes, and small enigmatic genomes across a large radiation of phyla.</title>
        <authorList>
            <person name="Brown C.T."/>
            <person name="Hug L.A."/>
            <person name="Thomas B.C."/>
            <person name="Sharon I."/>
            <person name="Castelle C.J."/>
            <person name="Singh A."/>
            <person name="Wilkins M.J."/>
            <person name="Williams K.H."/>
            <person name="Banfield J.F."/>
        </authorList>
    </citation>
    <scope>NUCLEOTIDE SEQUENCE [LARGE SCALE GENOMIC DNA]</scope>
</reference>
<evidence type="ECO:0000259" key="4">
    <source>
        <dbReference type="PROSITE" id="PS50862"/>
    </source>
</evidence>
<dbReference type="PRINTS" id="PR00982">
    <property type="entry name" value="TRNASYNTHLYS"/>
</dbReference>
<dbReference type="AlphaFoldDB" id="A0A0G0ELZ4"/>
<name>A0A0G0ELZ4_9BACT</name>
<dbReference type="PANTHER" id="PTHR42918:SF6">
    <property type="entry name" value="ELONGATION FACTOR P--(R)-BETA-LYSINE LIGASE"/>
    <property type="match status" value="1"/>
</dbReference>
<evidence type="ECO:0000256" key="3">
    <source>
        <dbReference type="ARBA" id="ARBA00022840"/>
    </source>
</evidence>
<evidence type="ECO:0000313" key="6">
    <source>
        <dbReference type="Proteomes" id="UP000034344"/>
    </source>
</evidence>
<evidence type="ECO:0000256" key="2">
    <source>
        <dbReference type="ARBA" id="ARBA00022741"/>
    </source>
</evidence>
<dbReference type="EMBL" id="LBRS01000001">
    <property type="protein sequence ID" value="KKQ02105.1"/>
    <property type="molecule type" value="Genomic_DNA"/>
</dbReference>
<dbReference type="SUPFAM" id="SSF55681">
    <property type="entry name" value="Class II aaRS and biotin synthetases"/>
    <property type="match status" value="1"/>
</dbReference>
<dbReference type="STRING" id="1618480.US11_C0001G0064"/>
<feature type="domain" description="Aminoacyl-transfer RNA synthetases class-II family profile" evidence="4">
    <location>
        <begin position="19"/>
        <end position="330"/>
    </location>
</feature>
<dbReference type="PANTHER" id="PTHR42918">
    <property type="entry name" value="LYSYL-TRNA SYNTHETASE"/>
    <property type="match status" value="1"/>
</dbReference>